<proteinExistence type="predicted"/>
<dbReference type="InterPro" id="IPR013783">
    <property type="entry name" value="Ig-like_fold"/>
</dbReference>
<dbReference type="STRING" id="395493.BegalDRAFT_2861"/>
<evidence type="ECO:0000313" key="4">
    <source>
        <dbReference type="Proteomes" id="UP000005744"/>
    </source>
</evidence>
<feature type="domain" description="Fibronectin type-III" evidence="2">
    <location>
        <begin position="22"/>
        <end position="113"/>
    </location>
</feature>
<dbReference type="RefSeq" id="WP_002691088.1">
    <property type="nucleotide sequence ID" value="NZ_JH600070.1"/>
</dbReference>
<dbReference type="SUPFAM" id="SSF49265">
    <property type="entry name" value="Fibronectin type III"/>
    <property type="match status" value="1"/>
</dbReference>
<dbReference type="Gene3D" id="2.60.40.10">
    <property type="entry name" value="Immunoglobulins"/>
    <property type="match status" value="2"/>
</dbReference>
<dbReference type="InterPro" id="IPR003961">
    <property type="entry name" value="FN3_dom"/>
</dbReference>
<name>I3CJA1_9GAMM</name>
<dbReference type="AlphaFoldDB" id="I3CJA1"/>
<dbReference type="HOGENOM" id="CLU_488060_0_0_6"/>
<dbReference type="InterPro" id="IPR036116">
    <property type="entry name" value="FN3_sf"/>
</dbReference>
<reference evidence="3 4" key="1">
    <citation type="submission" date="2011-11" db="EMBL/GenBank/DDBJ databases">
        <title>Improved High-Quality Draft sequence of Beggiatoa alba B18lD.</title>
        <authorList>
            <consortium name="US DOE Joint Genome Institute"/>
            <person name="Lucas S."/>
            <person name="Han J."/>
            <person name="Lapidus A."/>
            <person name="Cheng J.-F."/>
            <person name="Goodwin L."/>
            <person name="Pitluck S."/>
            <person name="Peters L."/>
            <person name="Mikhailova N."/>
            <person name="Held B."/>
            <person name="Detter J.C."/>
            <person name="Han C."/>
            <person name="Tapia R."/>
            <person name="Land M."/>
            <person name="Hauser L."/>
            <person name="Kyrpides N."/>
            <person name="Ivanova N."/>
            <person name="Pagani I."/>
            <person name="Samuel K."/>
            <person name="Teske A."/>
            <person name="Mueller J."/>
            <person name="Woyke T."/>
        </authorList>
    </citation>
    <scope>NUCLEOTIDE SEQUENCE [LARGE SCALE GENOMIC DNA]</scope>
    <source>
        <strain evidence="3 4">B18LD</strain>
    </source>
</reference>
<feature type="chain" id="PRO_5003668919" description="Fibronectin type-III domain-containing protein" evidence="1">
    <location>
        <begin position="21"/>
        <end position="558"/>
    </location>
</feature>
<sequence>MLKKLIIGLFTLTWASSLYALPPKAPHVKLTQQADFLSFSWEKDDFADGYTLFYANYPDFSNLSSIDLGDVTAVSTADIQLPPNTALWLAVQAYNHDGGSDFSDILHVHQPAITPTLTAPQITAEKQGLGIHLSWTAVENATGYQLIYANSPDFRTGAQTLDVGTQTQISADLPNNTTLFIGVKAYNTETSSEISNIEYFRLNKRIVAIFPPATNASHESLTNGVNRAFTDFSNKLQGLGLETVYWQSDLQQLGTLLQGQPKAEGAETRRGYLDDEDILAFLTTATAPTLTVSNIATENPALLVSIRGTASLLTSYDNVLLLSPTNTTQAKKIYQLVDEVAQQKQGLFRYVTIIDDNLPTSTIYSFDLYLNLLRNAFNTESQLEQTDGIVNDNIAPLAQLVTTLTFDGTSENAQLIDTVLDVIQADAVIYLGGQFPALYAQHPEGRWLLSDSTNYNAQTFQSSDVALLLPQTAHEQNTSLSDYTYDAVGELSTIIHKIPAKSLNRSNIITGATALKAEGYQGITGEKRYTNGDPAGDYDLFRPLSTGWEKVTNWLSAQ</sequence>
<dbReference type="OrthoDB" id="9813840at2"/>
<protein>
    <recommendedName>
        <fullName evidence="2">Fibronectin type-III domain-containing protein</fullName>
    </recommendedName>
</protein>
<evidence type="ECO:0000259" key="2">
    <source>
        <dbReference type="PROSITE" id="PS50853"/>
    </source>
</evidence>
<keyword evidence="1" id="KW-0732">Signal</keyword>
<evidence type="ECO:0000256" key="1">
    <source>
        <dbReference type="SAM" id="SignalP"/>
    </source>
</evidence>
<dbReference type="PROSITE" id="PS50853">
    <property type="entry name" value="FN3"/>
    <property type="match status" value="1"/>
</dbReference>
<evidence type="ECO:0000313" key="3">
    <source>
        <dbReference type="EMBL" id="EIJ43694.1"/>
    </source>
</evidence>
<feature type="signal peptide" evidence="1">
    <location>
        <begin position="1"/>
        <end position="20"/>
    </location>
</feature>
<dbReference type="Proteomes" id="UP000005744">
    <property type="component" value="Unassembled WGS sequence"/>
</dbReference>
<dbReference type="EMBL" id="JH600070">
    <property type="protein sequence ID" value="EIJ43694.1"/>
    <property type="molecule type" value="Genomic_DNA"/>
</dbReference>
<accession>I3CJA1</accession>
<gene>
    <name evidence="3" type="ORF">BegalDRAFT_2861</name>
</gene>
<organism evidence="3 4">
    <name type="scientific">Beggiatoa alba B18LD</name>
    <dbReference type="NCBI Taxonomy" id="395493"/>
    <lineage>
        <taxon>Bacteria</taxon>
        <taxon>Pseudomonadati</taxon>
        <taxon>Pseudomonadota</taxon>
        <taxon>Gammaproteobacteria</taxon>
        <taxon>Thiotrichales</taxon>
        <taxon>Thiotrichaceae</taxon>
        <taxon>Beggiatoa</taxon>
    </lineage>
</organism>
<keyword evidence="4" id="KW-1185">Reference proteome</keyword>